<dbReference type="Proteomes" id="UP000193484">
    <property type="component" value="Unassembled WGS sequence"/>
</dbReference>
<evidence type="ECO:0000313" key="3">
    <source>
        <dbReference type="Proteomes" id="UP000193484"/>
    </source>
</evidence>
<proteinExistence type="predicted"/>
<keyword evidence="3" id="KW-1185">Reference proteome</keyword>
<evidence type="ECO:0000259" key="1">
    <source>
        <dbReference type="Pfam" id="PF06259"/>
    </source>
</evidence>
<dbReference type="InterPro" id="IPR036689">
    <property type="entry name" value="ESAT-6-like_sf"/>
</dbReference>
<dbReference type="RefSeq" id="WP_085099434.1">
    <property type="nucleotide sequence ID" value="NZ_AP022603.1"/>
</dbReference>
<sequence>MSRPTLRQAISWQPDSLEAAAGVWDAAATDLHRDVEVLIRGVEGLHEHWRGSTAAAARTRMTGLTGEATRLARVFVAAAAVARSGAQSIGQRRDEVLAAVAAARAEGYPVADDGTAHAPAPASEVMTSRAAELSITVAAALDRLGVADEDTARDLDAAFRIAEPAPTTAAGWPTGPAALVAGWPTLSQEAIAAQIAALSPEQRRQLVEAAPRQAGNTDGVPWPLRIAANRLNIAEAILTQRGLLDRSAQDKARSELSGPLPAALTRGAGDPASQERVRAALLSDPAIRARAAAAHDRKVNARIEFYQGLLADVPDPTGRSELPVPRQFIAFDPQRSSLIELHGDLRTATNLGVLIPGLNTTLAGSAANVDTARRFTRAGGGRLAMISYLGGEFPTGTDLVSGIRQAAEPGYAERMAPRLVAFSADVKRTVDGTGRTIPVTYLGHSYGGSILGTAERDGLTADRTVYVAAAGAGVGVHGPGDWHNRNPDVRRFSMTAPLDWIEAVQGIPFGPHGADPDTMAGVIPLGTGRRANGSPMMGPGAHSGVVNDPSDAWNNLLAVLLAGPEPRRPR</sequence>
<dbReference type="OrthoDB" id="5170249at2"/>
<dbReference type="SUPFAM" id="SSF140453">
    <property type="entry name" value="EsxAB dimer-like"/>
    <property type="match status" value="1"/>
</dbReference>
<dbReference type="AlphaFoldDB" id="A0A1X1R4S6"/>
<reference evidence="2 3" key="1">
    <citation type="submission" date="2016-01" db="EMBL/GenBank/DDBJ databases">
        <title>The new phylogeny of the genus Mycobacterium.</title>
        <authorList>
            <person name="Tarcisio F."/>
            <person name="Conor M."/>
            <person name="Antonella G."/>
            <person name="Elisabetta G."/>
            <person name="Giulia F.S."/>
            <person name="Sara T."/>
            <person name="Anna F."/>
            <person name="Clotilde B."/>
            <person name="Roberto B."/>
            <person name="Veronica D.S."/>
            <person name="Fabio R."/>
            <person name="Monica P."/>
            <person name="Olivier J."/>
            <person name="Enrico T."/>
            <person name="Nicola S."/>
        </authorList>
    </citation>
    <scope>NUCLEOTIDE SEQUENCE [LARGE SCALE GENOMIC DNA]</scope>
    <source>
        <strain evidence="2 3">DSM 44179</strain>
    </source>
</reference>
<accession>A0A1X1R4S6</accession>
<dbReference type="STRING" id="1793.AWC04_17235"/>
<dbReference type="InterPro" id="IPR010427">
    <property type="entry name" value="DUF1023"/>
</dbReference>
<protein>
    <recommendedName>
        <fullName evidence="1">DUF1023 domain-containing protein</fullName>
    </recommendedName>
</protein>
<dbReference type="Gene3D" id="1.10.287.1060">
    <property type="entry name" value="ESAT-6-like"/>
    <property type="match status" value="1"/>
</dbReference>
<dbReference type="EMBL" id="LQOJ01000053">
    <property type="protein sequence ID" value="ORU99365.1"/>
    <property type="molecule type" value="Genomic_DNA"/>
</dbReference>
<name>A0A1X1R4S6_MYCFA</name>
<comment type="caution">
    <text evidence="2">The sequence shown here is derived from an EMBL/GenBank/DDBJ whole genome shotgun (WGS) entry which is preliminary data.</text>
</comment>
<feature type="domain" description="DUF1023" evidence="1">
    <location>
        <begin position="332"/>
        <end position="504"/>
    </location>
</feature>
<gene>
    <name evidence="2" type="ORF">AWC04_17235</name>
</gene>
<organism evidence="2 3">
    <name type="scientific">Mycolicibacterium fallax</name>
    <name type="common">Mycobacterium fallax</name>
    <dbReference type="NCBI Taxonomy" id="1793"/>
    <lineage>
        <taxon>Bacteria</taxon>
        <taxon>Bacillati</taxon>
        <taxon>Actinomycetota</taxon>
        <taxon>Actinomycetes</taxon>
        <taxon>Mycobacteriales</taxon>
        <taxon>Mycobacteriaceae</taxon>
        <taxon>Mycolicibacterium</taxon>
    </lineage>
</organism>
<dbReference type="Pfam" id="PF06259">
    <property type="entry name" value="Abhydrolase_8"/>
    <property type="match status" value="1"/>
</dbReference>
<evidence type="ECO:0000313" key="2">
    <source>
        <dbReference type="EMBL" id="ORU99365.1"/>
    </source>
</evidence>